<dbReference type="AlphaFoldDB" id="A0AAD7E0C5"/>
<organism evidence="2 3">
    <name type="scientific">Mycena rosella</name>
    <name type="common">Pink bonnet</name>
    <name type="synonym">Agaricus rosellus</name>
    <dbReference type="NCBI Taxonomy" id="1033263"/>
    <lineage>
        <taxon>Eukaryota</taxon>
        <taxon>Fungi</taxon>
        <taxon>Dikarya</taxon>
        <taxon>Basidiomycota</taxon>
        <taxon>Agaricomycotina</taxon>
        <taxon>Agaricomycetes</taxon>
        <taxon>Agaricomycetidae</taxon>
        <taxon>Agaricales</taxon>
        <taxon>Marasmiineae</taxon>
        <taxon>Mycenaceae</taxon>
        <taxon>Mycena</taxon>
    </lineage>
</organism>
<protein>
    <submittedName>
        <fullName evidence="2">Uncharacterized protein</fullName>
    </submittedName>
</protein>
<gene>
    <name evidence="2" type="ORF">B0H17DRAFT_1127140</name>
</gene>
<evidence type="ECO:0000256" key="1">
    <source>
        <dbReference type="SAM" id="MobiDB-lite"/>
    </source>
</evidence>
<reference evidence="2" key="1">
    <citation type="submission" date="2023-03" db="EMBL/GenBank/DDBJ databases">
        <title>Massive genome expansion in bonnet fungi (Mycena s.s.) driven by repeated elements and novel gene families across ecological guilds.</title>
        <authorList>
            <consortium name="Lawrence Berkeley National Laboratory"/>
            <person name="Harder C.B."/>
            <person name="Miyauchi S."/>
            <person name="Viragh M."/>
            <person name="Kuo A."/>
            <person name="Thoen E."/>
            <person name="Andreopoulos B."/>
            <person name="Lu D."/>
            <person name="Skrede I."/>
            <person name="Drula E."/>
            <person name="Henrissat B."/>
            <person name="Morin E."/>
            <person name="Kohler A."/>
            <person name="Barry K."/>
            <person name="LaButti K."/>
            <person name="Morin E."/>
            <person name="Salamov A."/>
            <person name="Lipzen A."/>
            <person name="Mereny Z."/>
            <person name="Hegedus B."/>
            <person name="Baldrian P."/>
            <person name="Stursova M."/>
            <person name="Weitz H."/>
            <person name="Taylor A."/>
            <person name="Grigoriev I.V."/>
            <person name="Nagy L.G."/>
            <person name="Martin F."/>
            <person name="Kauserud H."/>
        </authorList>
    </citation>
    <scope>NUCLEOTIDE SEQUENCE</scope>
    <source>
        <strain evidence="2">CBHHK067</strain>
    </source>
</reference>
<dbReference type="Proteomes" id="UP001221757">
    <property type="component" value="Unassembled WGS sequence"/>
</dbReference>
<evidence type="ECO:0000313" key="3">
    <source>
        <dbReference type="Proteomes" id="UP001221757"/>
    </source>
</evidence>
<keyword evidence="3" id="KW-1185">Reference proteome</keyword>
<sequence>MNPGRRWDNPSPVRHSTAGSSAPTGGPSEADDDLDELRSSSPSSGRTNNPRKRPAEDMTQFAEHTARNLRLKLTSTQALRDYAQMNALQQSLWLAGQMLFQTELLENLQPPEGVYNMSPTLEGYIDQYSFVLLIDPKTSAYVTKGKNVPVDRLTTFLLKVPGSGLSTALVQDKQKMKVIETRMRSKLTNGRNAIKDLISNSLGDESVEDPEDPAARSNDIVMLCQQVLNLSFNKQKDVKVSLEMCGRFAFLRDTYVTLSATPTPSKVVKATTDFWGSVDKDLKNMRAAKSNDEARISQVIGDILADDKKKYGPANLEELIQESPVSMNL</sequence>
<name>A0AAD7E0C5_MYCRO</name>
<proteinExistence type="predicted"/>
<feature type="region of interest" description="Disordered" evidence="1">
    <location>
        <begin position="1"/>
        <end position="59"/>
    </location>
</feature>
<dbReference type="EMBL" id="JARKIE010000012">
    <property type="protein sequence ID" value="KAJ7703505.1"/>
    <property type="molecule type" value="Genomic_DNA"/>
</dbReference>
<comment type="caution">
    <text evidence="2">The sequence shown here is derived from an EMBL/GenBank/DDBJ whole genome shotgun (WGS) entry which is preliminary data.</text>
</comment>
<evidence type="ECO:0000313" key="2">
    <source>
        <dbReference type="EMBL" id="KAJ7703505.1"/>
    </source>
</evidence>
<accession>A0AAD7E0C5</accession>
<feature type="compositionally biased region" description="Polar residues" evidence="1">
    <location>
        <begin position="39"/>
        <end position="48"/>
    </location>
</feature>